<dbReference type="Gene3D" id="3.40.30.10">
    <property type="entry name" value="Glutaredoxin"/>
    <property type="match status" value="1"/>
</dbReference>
<dbReference type="PANTHER" id="PTHR42852">
    <property type="entry name" value="THIOL:DISULFIDE INTERCHANGE PROTEIN DSBE"/>
    <property type="match status" value="1"/>
</dbReference>
<proteinExistence type="predicted"/>
<name>A0A1G9UWW7_9EURY</name>
<dbReference type="InterPro" id="IPR006311">
    <property type="entry name" value="TAT_signal"/>
</dbReference>
<evidence type="ECO:0000259" key="1">
    <source>
        <dbReference type="PROSITE" id="PS51352"/>
    </source>
</evidence>
<dbReference type="InterPro" id="IPR013740">
    <property type="entry name" value="Redoxin"/>
</dbReference>
<evidence type="ECO:0000313" key="2">
    <source>
        <dbReference type="EMBL" id="SDM64432.1"/>
    </source>
</evidence>
<evidence type="ECO:0000313" key="3">
    <source>
        <dbReference type="Proteomes" id="UP000199370"/>
    </source>
</evidence>
<accession>A0A1G9UWW7</accession>
<dbReference type="InterPro" id="IPR036249">
    <property type="entry name" value="Thioredoxin-like_sf"/>
</dbReference>
<dbReference type="Pfam" id="PF08534">
    <property type="entry name" value="Redoxin"/>
    <property type="match status" value="1"/>
</dbReference>
<gene>
    <name evidence="2" type="ORF">SAMN05192554_10555</name>
</gene>
<dbReference type="AlphaFoldDB" id="A0A1G9UWW7"/>
<dbReference type="GO" id="GO:0016491">
    <property type="term" value="F:oxidoreductase activity"/>
    <property type="evidence" value="ECO:0007669"/>
    <property type="project" value="InterPro"/>
</dbReference>
<dbReference type="GO" id="GO:0016853">
    <property type="term" value="F:isomerase activity"/>
    <property type="evidence" value="ECO:0007669"/>
    <property type="project" value="UniProtKB-KW"/>
</dbReference>
<sequence length="168" mass="17972">MHPSRRSLLRAGGLGLATGLAGCLDSFRPGGGTSDDLALASVDVGGSPGGEVVVQPAGSTVVLDFFATWCQPCKPQMAELGAVREQFPDLAMRSVTTESDRDAVRAFWREYDGNWPVLLDPELQASSTYDPRGFPTLFVFDADGEQVWSHTGLARSQDIVAAVERARS</sequence>
<dbReference type="PROSITE" id="PS51318">
    <property type="entry name" value="TAT"/>
    <property type="match status" value="1"/>
</dbReference>
<dbReference type="RefSeq" id="WP_089732202.1">
    <property type="nucleotide sequence ID" value="NZ_FNIA01000005.1"/>
</dbReference>
<dbReference type="EMBL" id="FNIA01000005">
    <property type="protein sequence ID" value="SDM64432.1"/>
    <property type="molecule type" value="Genomic_DNA"/>
</dbReference>
<protein>
    <submittedName>
        <fullName evidence="2">Thiol-disulfide isomerase or thioredoxin</fullName>
    </submittedName>
</protein>
<organism evidence="2 3">
    <name type="scientific">Haloarchaeobius iranensis</name>
    <dbReference type="NCBI Taxonomy" id="996166"/>
    <lineage>
        <taxon>Archaea</taxon>
        <taxon>Methanobacteriati</taxon>
        <taxon>Methanobacteriota</taxon>
        <taxon>Stenosarchaea group</taxon>
        <taxon>Halobacteria</taxon>
        <taxon>Halobacteriales</taxon>
        <taxon>Halorubellaceae</taxon>
        <taxon>Haloarchaeobius</taxon>
    </lineage>
</organism>
<keyword evidence="2" id="KW-0413">Isomerase</keyword>
<feature type="domain" description="Thioredoxin" evidence="1">
    <location>
        <begin position="28"/>
        <end position="168"/>
    </location>
</feature>
<keyword evidence="3" id="KW-1185">Reference proteome</keyword>
<dbReference type="STRING" id="996166.SAMN05192554_10555"/>
<dbReference type="Proteomes" id="UP000199370">
    <property type="component" value="Unassembled WGS sequence"/>
</dbReference>
<dbReference type="InterPro" id="IPR013766">
    <property type="entry name" value="Thioredoxin_domain"/>
</dbReference>
<dbReference type="OrthoDB" id="115386at2157"/>
<dbReference type="PROSITE" id="PS51257">
    <property type="entry name" value="PROKAR_LIPOPROTEIN"/>
    <property type="match status" value="1"/>
</dbReference>
<dbReference type="PANTHER" id="PTHR42852:SF13">
    <property type="entry name" value="PROTEIN DIPZ"/>
    <property type="match status" value="1"/>
</dbReference>
<dbReference type="PROSITE" id="PS51352">
    <property type="entry name" value="THIOREDOXIN_2"/>
    <property type="match status" value="1"/>
</dbReference>
<dbReference type="SUPFAM" id="SSF52833">
    <property type="entry name" value="Thioredoxin-like"/>
    <property type="match status" value="1"/>
</dbReference>
<dbReference type="CDD" id="cd02966">
    <property type="entry name" value="TlpA_like_family"/>
    <property type="match status" value="1"/>
</dbReference>
<reference evidence="2 3" key="1">
    <citation type="submission" date="2016-10" db="EMBL/GenBank/DDBJ databases">
        <authorList>
            <person name="de Groot N.N."/>
        </authorList>
    </citation>
    <scope>NUCLEOTIDE SEQUENCE [LARGE SCALE GENOMIC DNA]</scope>
    <source>
        <strain evidence="3">EB21,IBRC-M 10013,KCTC 4048</strain>
    </source>
</reference>
<dbReference type="InterPro" id="IPR050553">
    <property type="entry name" value="Thioredoxin_ResA/DsbE_sf"/>
</dbReference>